<accession>A0ABV0SBI5</accession>
<dbReference type="PANTHER" id="PTHR13939:SF0">
    <property type="entry name" value="NMN AMIDOHYDROLASE-LIKE PROTEIN YFAY"/>
    <property type="match status" value="1"/>
</dbReference>
<organism evidence="2 3">
    <name type="scientific">Xenoophorus captivus</name>
    <dbReference type="NCBI Taxonomy" id="1517983"/>
    <lineage>
        <taxon>Eukaryota</taxon>
        <taxon>Metazoa</taxon>
        <taxon>Chordata</taxon>
        <taxon>Craniata</taxon>
        <taxon>Vertebrata</taxon>
        <taxon>Euteleostomi</taxon>
        <taxon>Actinopterygii</taxon>
        <taxon>Neopterygii</taxon>
        <taxon>Teleostei</taxon>
        <taxon>Neoteleostei</taxon>
        <taxon>Acanthomorphata</taxon>
        <taxon>Ovalentaria</taxon>
        <taxon>Atherinomorphae</taxon>
        <taxon>Cyprinodontiformes</taxon>
        <taxon>Goodeidae</taxon>
        <taxon>Xenoophorus</taxon>
    </lineage>
</organism>
<name>A0ABV0SBI5_9TELE</name>
<dbReference type="InterPro" id="IPR056596">
    <property type="entry name" value="FLAD1_M"/>
</dbReference>
<keyword evidence="3" id="KW-1185">Reference proteome</keyword>
<dbReference type="Pfam" id="PF24102">
    <property type="entry name" value="FLAD1_M"/>
    <property type="match status" value="1"/>
</dbReference>
<dbReference type="InterPro" id="IPR050101">
    <property type="entry name" value="CinA"/>
</dbReference>
<evidence type="ECO:0000259" key="1">
    <source>
        <dbReference type="Pfam" id="PF24102"/>
    </source>
</evidence>
<proteinExistence type="predicted"/>
<dbReference type="Proteomes" id="UP001434883">
    <property type="component" value="Unassembled WGS sequence"/>
</dbReference>
<reference evidence="2 3" key="1">
    <citation type="submission" date="2021-06" db="EMBL/GenBank/DDBJ databases">
        <authorList>
            <person name="Palmer J.M."/>
        </authorList>
    </citation>
    <scope>NUCLEOTIDE SEQUENCE [LARGE SCALE GENOMIC DNA]</scope>
    <source>
        <strain evidence="2 3">XC_2019</strain>
        <tissue evidence="2">Muscle</tissue>
    </source>
</reference>
<protein>
    <submittedName>
        <fullName evidence="2">FAD1 flavin adenine dinucleotide synthetase</fullName>
    </submittedName>
</protein>
<dbReference type="PANTHER" id="PTHR13939">
    <property type="entry name" value="NICOTINAMIDE-NUCLEOTIDE AMIDOHYDROLASE PNCC"/>
    <property type="match status" value="1"/>
</dbReference>
<evidence type="ECO:0000313" key="3">
    <source>
        <dbReference type="Proteomes" id="UP001434883"/>
    </source>
</evidence>
<sequence>VSVRNVFVFPGTPSFMEMAFTGLEHLFASSGTTFHSREVFVDAEETEIAPVLTKLQASWGRRVALGSYPDWLSNYSKVRLVLDSDSKEEVDKARAQLIDRLPEGSVVSLVKDPVSIAPAEVYKLSSSGEVCKNIDL</sequence>
<feature type="domain" description="FAD synthase middle" evidence="1">
    <location>
        <begin position="34"/>
        <end position="108"/>
    </location>
</feature>
<evidence type="ECO:0000313" key="2">
    <source>
        <dbReference type="EMBL" id="MEQ2217123.1"/>
    </source>
</evidence>
<dbReference type="EMBL" id="JAHRIN010075669">
    <property type="protein sequence ID" value="MEQ2217123.1"/>
    <property type="molecule type" value="Genomic_DNA"/>
</dbReference>
<comment type="caution">
    <text evidence="2">The sequence shown here is derived from an EMBL/GenBank/DDBJ whole genome shotgun (WGS) entry which is preliminary data.</text>
</comment>
<feature type="non-terminal residue" evidence="2">
    <location>
        <position position="1"/>
    </location>
</feature>
<gene>
    <name evidence="2" type="primary">FLAD1</name>
    <name evidence="2" type="ORF">XENOCAPTIV_021962</name>
</gene>